<evidence type="ECO:0000313" key="3">
    <source>
        <dbReference type="Proteomes" id="UP001364156"/>
    </source>
</evidence>
<evidence type="ECO:0000313" key="2">
    <source>
        <dbReference type="EMBL" id="WWR46248.1"/>
    </source>
</evidence>
<name>A0ABZ2HKQ3_9RHOB</name>
<evidence type="ECO:0008006" key="4">
    <source>
        <dbReference type="Google" id="ProtNLM"/>
    </source>
</evidence>
<proteinExistence type="predicted"/>
<feature type="compositionally biased region" description="Low complexity" evidence="1">
    <location>
        <begin position="203"/>
        <end position="217"/>
    </location>
</feature>
<feature type="region of interest" description="Disordered" evidence="1">
    <location>
        <begin position="192"/>
        <end position="227"/>
    </location>
</feature>
<organism evidence="2 3">
    <name type="scientific">Roseovarius phycicola</name>
    <dbReference type="NCBI Taxonomy" id="3080976"/>
    <lineage>
        <taxon>Bacteria</taxon>
        <taxon>Pseudomonadati</taxon>
        <taxon>Pseudomonadota</taxon>
        <taxon>Alphaproteobacteria</taxon>
        <taxon>Rhodobacterales</taxon>
        <taxon>Roseobacteraceae</taxon>
        <taxon>Roseovarius</taxon>
    </lineage>
</organism>
<sequence>MFMSLAFAACTNVKDLEKKPAYLGNFHLGHNVVVAPNLTKGPVSREATKEEWTDAMKLAIDERFGRYEGTRLYHLGISVEGYVLAIPGIPLVAAPKSALILKVTAWDDEKETKLNEKPETITIVESISGKTLISSGLTQSKETQMKNLTQNASKLIQNWLVEQNNQEGWFEDDGVPAKEKPQGRLIERWLAGEEAEKSEAQKAAETAVENADPSSDIEAADASEAVE</sequence>
<dbReference type="Proteomes" id="UP001364156">
    <property type="component" value="Chromosome"/>
</dbReference>
<accession>A0ABZ2HKQ3</accession>
<feature type="compositionally biased region" description="Basic and acidic residues" evidence="1">
    <location>
        <begin position="192"/>
        <end position="202"/>
    </location>
</feature>
<feature type="compositionally biased region" description="Acidic residues" evidence="1">
    <location>
        <begin position="218"/>
        <end position="227"/>
    </location>
</feature>
<evidence type="ECO:0000256" key="1">
    <source>
        <dbReference type="SAM" id="MobiDB-lite"/>
    </source>
</evidence>
<gene>
    <name evidence="2" type="ORF">RZ517_15975</name>
</gene>
<dbReference type="EMBL" id="CP146069">
    <property type="protein sequence ID" value="WWR46248.1"/>
    <property type="molecule type" value="Genomic_DNA"/>
</dbReference>
<protein>
    <recommendedName>
        <fullName evidence="4">DUF3313 domain-containing protein</fullName>
    </recommendedName>
</protein>
<reference evidence="2 3" key="1">
    <citation type="submission" date="2023-10" db="EMBL/GenBank/DDBJ databases">
        <title>Roseovarius strain S88 nov., isolated from a marine algae.</title>
        <authorList>
            <person name="Lee M.W."/>
            <person name="Lee J.K."/>
            <person name="Kim J.M."/>
            <person name="Choi D.G."/>
            <person name="Baek J.H."/>
            <person name="Bayburt H."/>
            <person name="Jung J.J."/>
            <person name="Han D.M."/>
            <person name="Jeon C.O."/>
        </authorList>
    </citation>
    <scope>NUCLEOTIDE SEQUENCE [LARGE SCALE GENOMIC DNA]</scope>
    <source>
        <strain evidence="2 3">S88</strain>
    </source>
</reference>
<keyword evidence="3" id="KW-1185">Reference proteome</keyword>